<reference evidence="2" key="1">
    <citation type="journal article" date="2023" name="G3 (Bethesda)">
        <title>Genome assembly and association tests identify interacting loci associated with vigor, precocity, and sex in interspecific pistachio rootstocks.</title>
        <authorList>
            <person name="Palmer W."/>
            <person name="Jacygrad E."/>
            <person name="Sagayaradj S."/>
            <person name="Cavanaugh K."/>
            <person name="Han R."/>
            <person name="Bertier L."/>
            <person name="Beede B."/>
            <person name="Kafkas S."/>
            <person name="Golino D."/>
            <person name="Preece J."/>
            <person name="Michelmore R."/>
        </authorList>
    </citation>
    <scope>NUCLEOTIDE SEQUENCE [LARGE SCALE GENOMIC DNA]</scope>
</reference>
<accession>A0ACC1A9U3</accession>
<sequence>MYLCFLDFQISTLEQIWNRGGINVGAYLLKRNQLEAFKLWWIPFMKSFDDSLRKACLLCYLYLLSGDVEMPCSFYYNLILMQAAKFKMS</sequence>
<dbReference type="Proteomes" id="UP001164250">
    <property type="component" value="Chromosome 11"/>
</dbReference>
<evidence type="ECO:0000313" key="2">
    <source>
        <dbReference type="Proteomes" id="UP001164250"/>
    </source>
</evidence>
<gene>
    <name evidence="1" type="ORF">Patl1_29497</name>
</gene>
<comment type="caution">
    <text evidence="1">The sequence shown here is derived from an EMBL/GenBank/DDBJ whole genome shotgun (WGS) entry which is preliminary data.</text>
</comment>
<name>A0ACC1A9U3_9ROSI</name>
<proteinExistence type="predicted"/>
<keyword evidence="2" id="KW-1185">Reference proteome</keyword>
<protein>
    <submittedName>
        <fullName evidence="1">Uncharacterized protein</fullName>
    </submittedName>
</protein>
<evidence type="ECO:0000313" key="1">
    <source>
        <dbReference type="EMBL" id="KAJ0084003.1"/>
    </source>
</evidence>
<organism evidence="1 2">
    <name type="scientific">Pistacia atlantica</name>
    <dbReference type="NCBI Taxonomy" id="434234"/>
    <lineage>
        <taxon>Eukaryota</taxon>
        <taxon>Viridiplantae</taxon>
        <taxon>Streptophyta</taxon>
        <taxon>Embryophyta</taxon>
        <taxon>Tracheophyta</taxon>
        <taxon>Spermatophyta</taxon>
        <taxon>Magnoliopsida</taxon>
        <taxon>eudicotyledons</taxon>
        <taxon>Gunneridae</taxon>
        <taxon>Pentapetalae</taxon>
        <taxon>rosids</taxon>
        <taxon>malvids</taxon>
        <taxon>Sapindales</taxon>
        <taxon>Anacardiaceae</taxon>
        <taxon>Pistacia</taxon>
    </lineage>
</organism>
<dbReference type="EMBL" id="CM047907">
    <property type="protein sequence ID" value="KAJ0084003.1"/>
    <property type="molecule type" value="Genomic_DNA"/>
</dbReference>